<dbReference type="PANTHER" id="PTHR47331">
    <property type="entry name" value="PHD-TYPE DOMAIN-CONTAINING PROTEIN"/>
    <property type="match status" value="1"/>
</dbReference>
<accession>A0ABQ9IUW3</accession>
<comment type="caution">
    <text evidence="2">The sequence shown here is derived from an EMBL/GenBank/DDBJ whole genome shotgun (WGS) entry which is preliminary data.</text>
</comment>
<organism evidence="2 3">
    <name type="scientific">Molorchus minor</name>
    <dbReference type="NCBI Taxonomy" id="1323400"/>
    <lineage>
        <taxon>Eukaryota</taxon>
        <taxon>Metazoa</taxon>
        <taxon>Ecdysozoa</taxon>
        <taxon>Arthropoda</taxon>
        <taxon>Hexapoda</taxon>
        <taxon>Insecta</taxon>
        <taxon>Pterygota</taxon>
        <taxon>Neoptera</taxon>
        <taxon>Endopterygota</taxon>
        <taxon>Coleoptera</taxon>
        <taxon>Polyphaga</taxon>
        <taxon>Cucujiformia</taxon>
        <taxon>Chrysomeloidea</taxon>
        <taxon>Cerambycidae</taxon>
        <taxon>Lamiinae</taxon>
        <taxon>Monochamini</taxon>
        <taxon>Molorchus</taxon>
    </lineage>
</organism>
<dbReference type="InterPro" id="IPR040676">
    <property type="entry name" value="DUF5641"/>
</dbReference>
<reference evidence="2" key="1">
    <citation type="journal article" date="2023" name="Insect Mol. Biol.">
        <title>Genome sequencing provides insights into the evolution of gene families encoding plant cell wall-degrading enzymes in longhorned beetles.</title>
        <authorList>
            <person name="Shin N.R."/>
            <person name="Okamura Y."/>
            <person name="Kirsch R."/>
            <person name="Pauchet Y."/>
        </authorList>
    </citation>
    <scope>NUCLEOTIDE SEQUENCE</scope>
    <source>
        <strain evidence="2">MMC_N1</strain>
    </source>
</reference>
<name>A0ABQ9IUW3_9CUCU</name>
<sequence length="711" mass="80777">TMNDTAALVARRGSVKASITRIEKFVDEFGNDVTVNSLKGRLQYLEELYTKYDEIQLNLEVLNQEEFGGEREALGIPIEHWEAILVYILSEKLDSVVVQAYEDQREKGEFPNLEKFLETLEKRCSTLELTSRESNASKRTSTNATQGNHFSEKCFSKENCKICGKKHNTLVHLEEDEKPVTAAAAVEAISLPRQENSSRSVDSSSTDICTSHILLAKGITLQVTSELATNLNAEKVACDWQVSGVSDIATKVSDTVILTLESRVSNFKLSAKFGIMKEITGHMPKCELDLKTLKWPRHISLADPTFNKVGRIDILLGTEIFAKTMKTGTIDLGYGQPVLQNTEFGWIIHGAMSINTLTMQVNQTLVSSVTTINDTMSKFWKIEELSNEKVMTDEERNCEANFEKSVSRDGTGRYWVDLPVIADKLHLLGNSYDYAYRSLLALERRFAKNSKLCNDYHKFIEEYWCSNEPDLLAHIPVEKQELQKKVALTDDKTSVRTLGIVWNPATDDFEIAISDDLISDVNHTKRTVLSCIARIFDPLGFTGPVTARAKMIMQAIWKENLGWDERIPSQILKKRYFSKETDLLPNKGNCTELKDNRLRLLNPFLDDDCLLRVRGRLRYSPIQTNQRHPYILSDKCHVTKLIIVYEHERLFHASMQLLLANLRLQFWIINARTRVLSIHKAKDGCVRSLSLKTKNGTYVRPITKICPLPVT</sequence>
<evidence type="ECO:0000259" key="1">
    <source>
        <dbReference type="Pfam" id="PF18701"/>
    </source>
</evidence>
<dbReference type="Pfam" id="PF05380">
    <property type="entry name" value="Peptidase_A17"/>
    <property type="match status" value="1"/>
</dbReference>
<dbReference type="Proteomes" id="UP001162164">
    <property type="component" value="Unassembled WGS sequence"/>
</dbReference>
<gene>
    <name evidence="2" type="ORF">NQ317_001189</name>
</gene>
<dbReference type="InterPro" id="IPR008042">
    <property type="entry name" value="Retrotrans_Pao"/>
</dbReference>
<feature type="non-terminal residue" evidence="2">
    <location>
        <position position="1"/>
    </location>
</feature>
<keyword evidence="3" id="KW-1185">Reference proteome</keyword>
<dbReference type="Pfam" id="PF18701">
    <property type="entry name" value="DUF5641"/>
    <property type="match status" value="1"/>
</dbReference>
<dbReference type="EMBL" id="JAPWTJ010002407">
    <property type="protein sequence ID" value="KAJ8966226.1"/>
    <property type="molecule type" value="Genomic_DNA"/>
</dbReference>
<evidence type="ECO:0000313" key="2">
    <source>
        <dbReference type="EMBL" id="KAJ8966226.1"/>
    </source>
</evidence>
<evidence type="ECO:0000313" key="3">
    <source>
        <dbReference type="Proteomes" id="UP001162164"/>
    </source>
</evidence>
<proteinExistence type="predicted"/>
<protein>
    <recommendedName>
        <fullName evidence="1">DUF5641 domain-containing protein</fullName>
    </recommendedName>
</protein>
<feature type="domain" description="DUF5641" evidence="1">
    <location>
        <begin position="672"/>
        <end position="708"/>
    </location>
</feature>